<evidence type="ECO:0000256" key="7">
    <source>
        <dbReference type="ARBA" id="ARBA00022946"/>
    </source>
</evidence>
<dbReference type="FunFam" id="3.40.50.720:FF:000246">
    <property type="entry name" value="NADH dehydrogenase [ubiquinone] 1 alpha subcomplex subunit 9, mitochondrial"/>
    <property type="match status" value="1"/>
</dbReference>
<feature type="domain" description="NAD-dependent epimerase/dehydratase" evidence="16">
    <location>
        <begin position="59"/>
        <end position="266"/>
    </location>
</feature>
<gene>
    <name evidence="18" type="primary">LOC110498273</name>
    <name evidence="17" type="ORF">GSONMT00020790001</name>
</gene>
<evidence type="ECO:0000256" key="4">
    <source>
        <dbReference type="ARBA" id="ARBA00022630"/>
    </source>
</evidence>
<dbReference type="GeneTree" id="ENSGT00940000160161"/>
<evidence type="ECO:0000256" key="13">
    <source>
        <dbReference type="ARBA" id="ARBA00042000"/>
    </source>
</evidence>
<keyword evidence="10" id="KW-0496">Mitochondrion</keyword>
<evidence type="ECO:0000259" key="16">
    <source>
        <dbReference type="Pfam" id="PF01370"/>
    </source>
</evidence>
<keyword evidence="5" id="KW-0679">Respiratory chain</keyword>
<keyword evidence="20" id="KW-1185">Reference proteome</keyword>
<dbReference type="Proteomes" id="UP000193380">
    <property type="component" value="Unassembled WGS sequence"/>
</dbReference>
<evidence type="ECO:0000256" key="11">
    <source>
        <dbReference type="ARBA" id="ARBA00038501"/>
    </source>
</evidence>
<evidence type="ECO:0000313" key="17">
    <source>
        <dbReference type="EMBL" id="CDQ90818.1"/>
    </source>
</evidence>
<evidence type="ECO:0000256" key="14">
    <source>
        <dbReference type="ARBA" id="ARBA00043145"/>
    </source>
</evidence>
<evidence type="ECO:0000256" key="15">
    <source>
        <dbReference type="ARBA" id="ARBA00046455"/>
    </source>
</evidence>
<accession>A0A060YG06</accession>
<keyword evidence="3" id="KW-0813">Transport</keyword>
<evidence type="ECO:0000313" key="18">
    <source>
        <dbReference type="Ensembl" id="ENSOMYP00000045653.1"/>
    </source>
</evidence>
<dbReference type="GO" id="GO:0044877">
    <property type="term" value="F:protein-containing complex binding"/>
    <property type="evidence" value="ECO:0007669"/>
    <property type="project" value="TreeGrafter"/>
</dbReference>
<reference evidence="17" key="2">
    <citation type="submission" date="2014-03" db="EMBL/GenBank/DDBJ databases">
        <authorList>
            <person name="Genoscope - CEA"/>
        </authorList>
    </citation>
    <scope>NUCLEOTIDE SEQUENCE</scope>
</reference>
<name>A0A060YG06_ONCMY</name>
<dbReference type="InterPro" id="IPR036291">
    <property type="entry name" value="NAD(P)-bd_dom_sf"/>
</dbReference>
<keyword evidence="9" id="KW-0007">Acetylation</keyword>
<dbReference type="Proteomes" id="UP000694395">
    <property type="component" value="Chromosome 2"/>
</dbReference>
<evidence type="ECO:0000313" key="19">
    <source>
        <dbReference type="Proteomes" id="UP000193380"/>
    </source>
</evidence>
<evidence type="ECO:0000313" key="20">
    <source>
        <dbReference type="Proteomes" id="UP000694395"/>
    </source>
</evidence>
<dbReference type="PaxDb" id="8022-A0A060YG06"/>
<evidence type="ECO:0000256" key="3">
    <source>
        <dbReference type="ARBA" id="ARBA00022448"/>
    </source>
</evidence>
<keyword evidence="6" id="KW-0274">FAD</keyword>
<dbReference type="PANTHER" id="PTHR12126:SF11">
    <property type="entry name" value="NADH DEHYDROGENASE [UBIQUINONE] 1 ALPHA SUBCOMPLEX SUBUNIT 9, MITOCHONDRIAL"/>
    <property type="match status" value="1"/>
</dbReference>
<dbReference type="InterPro" id="IPR001509">
    <property type="entry name" value="Epimerase_deHydtase"/>
</dbReference>
<dbReference type="Gene3D" id="3.40.50.720">
    <property type="entry name" value="NAD(P)-binding Rossmann-like Domain"/>
    <property type="match status" value="1"/>
</dbReference>
<dbReference type="AlphaFoldDB" id="A0A060YG06"/>
<reference evidence="18" key="4">
    <citation type="submission" date="2025-05" db="UniProtKB">
        <authorList>
            <consortium name="Ensembl"/>
        </authorList>
    </citation>
    <scope>IDENTIFICATION</scope>
</reference>
<evidence type="ECO:0000256" key="10">
    <source>
        <dbReference type="ARBA" id="ARBA00023128"/>
    </source>
</evidence>
<organism evidence="17 19">
    <name type="scientific">Oncorhynchus mykiss</name>
    <name type="common">Rainbow trout</name>
    <name type="synonym">Salmo gairdneri</name>
    <dbReference type="NCBI Taxonomy" id="8022"/>
    <lineage>
        <taxon>Eukaryota</taxon>
        <taxon>Metazoa</taxon>
        <taxon>Chordata</taxon>
        <taxon>Craniata</taxon>
        <taxon>Vertebrata</taxon>
        <taxon>Euteleostomi</taxon>
        <taxon>Actinopterygii</taxon>
        <taxon>Neopterygii</taxon>
        <taxon>Teleostei</taxon>
        <taxon>Protacanthopterygii</taxon>
        <taxon>Salmoniformes</taxon>
        <taxon>Salmonidae</taxon>
        <taxon>Salmoninae</taxon>
        <taxon>Oncorhynchus</taxon>
    </lineage>
</organism>
<comment type="subunit">
    <text evidence="15">Complex I is composed of 45 different subunits. This a component of the hydrophobic protein fraction. Interacts with BLOC1S1. Interacts with SLC2A4. Interacts with CLOCK. Interacts with RAB5IF.</text>
</comment>
<dbReference type="Pfam" id="PF01370">
    <property type="entry name" value="Epimerase"/>
    <property type="match status" value="1"/>
</dbReference>
<keyword evidence="4" id="KW-0285">Flavoprotein</keyword>
<evidence type="ECO:0000256" key="9">
    <source>
        <dbReference type="ARBA" id="ARBA00022990"/>
    </source>
</evidence>
<reference evidence="17" key="1">
    <citation type="journal article" date="2014" name="Nat. Commun.">
        <title>The rainbow trout genome provides novel insights into evolution after whole-genome duplication in vertebrates.</title>
        <authorList>
            <person name="Berthelot C."/>
            <person name="Brunet F."/>
            <person name="Chalopin D."/>
            <person name="Juanchich A."/>
            <person name="Bernard M."/>
            <person name="Noel B."/>
            <person name="Bento P."/>
            <person name="Da Silva C."/>
            <person name="Labadie K."/>
            <person name="Alberti A."/>
            <person name="Aury J.M."/>
            <person name="Louis A."/>
            <person name="Dehais P."/>
            <person name="Bardou P."/>
            <person name="Montfort J."/>
            <person name="Klopp C."/>
            <person name="Cabau C."/>
            <person name="Gaspin C."/>
            <person name="Thorgaard G.H."/>
            <person name="Boussaha M."/>
            <person name="Quillet E."/>
            <person name="Guyomard R."/>
            <person name="Galiana D."/>
            <person name="Bobe J."/>
            <person name="Volff J.N."/>
            <person name="Genet C."/>
            <person name="Wincker P."/>
            <person name="Jaillon O."/>
            <person name="Roest Crollius H."/>
            <person name="Guiguen Y."/>
        </authorList>
    </citation>
    <scope>NUCLEOTIDE SEQUENCE [LARGE SCALE GENOMIC DNA]</scope>
</reference>
<dbReference type="GO" id="GO:0005759">
    <property type="term" value="C:mitochondrial matrix"/>
    <property type="evidence" value="ECO:0007669"/>
    <property type="project" value="UniProtKB-SubCell"/>
</dbReference>
<evidence type="ECO:0000256" key="8">
    <source>
        <dbReference type="ARBA" id="ARBA00022982"/>
    </source>
</evidence>
<proteinExistence type="inferred from homology"/>
<evidence type="ECO:0000256" key="12">
    <source>
        <dbReference type="ARBA" id="ARBA00040720"/>
    </source>
</evidence>
<comment type="cofactor">
    <cofactor evidence="1">
        <name>FAD</name>
        <dbReference type="ChEBI" id="CHEBI:57692"/>
    </cofactor>
</comment>
<evidence type="ECO:0000256" key="1">
    <source>
        <dbReference type="ARBA" id="ARBA00001974"/>
    </source>
</evidence>
<reference evidence="18 20" key="3">
    <citation type="submission" date="2020-07" db="EMBL/GenBank/DDBJ databases">
        <title>A long reads based de novo assembly of the rainbow trout Arlee double haploid line genome.</title>
        <authorList>
            <person name="Gao G."/>
            <person name="Palti Y."/>
        </authorList>
    </citation>
    <scope>NUCLEOTIDE SEQUENCE [LARGE SCALE GENOMIC DNA]</scope>
</reference>
<dbReference type="SUPFAM" id="SSF51735">
    <property type="entry name" value="NAD(P)-binding Rossmann-fold domains"/>
    <property type="match status" value="1"/>
</dbReference>
<dbReference type="PANTHER" id="PTHR12126">
    <property type="entry name" value="NADH-UBIQUINONE OXIDOREDUCTASE 39 KDA SUBUNIT-RELATED"/>
    <property type="match status" value="1"/>
</dbReference>
<evidence type="ECO:0000256" key="5">
    <source>
        <dbReference type="ARBA" id="ARBA00022660"/>
    </source>
</evidence>
<keyword evidence="8" id="KW-0249">Electron transport</keyword>
<dbReference type="STRING" id="8022.A0A060YG06"/>
<dbReference type="RefSeq" id="XP_021430579.1">
    <property type="nucleotide sequence ID" value="XM_021574904.2"/>
</dbReference>
<dbReference type="OrthoDB" id="275457at2759"/>
<sequence length="380" mass="42790">MAAVALVSRPASVLPRFSRSCSPVVLSAIPVTVQQRTVHHAVIPKGKGGRSSSSGVAATVFGATGFLGRYVVNRLGRMGSQIVIPHRCDQYDLMYLRPMGDLGQVIFMEWDARNKDSIRKALAHSNVVINLVGREWETKNYPFEDTYVSIPQQIAIATREAGITKLIHISHLNADIRSPSKYLRNKAVGETAVRDEFPDAIIMKPAEMFGREDRFFNHFANMRWFGKAVPLISMGKKTVKQPVHVVDVAKAIINAIKDPDANGKTYALVGPNRYLLHDLVEYVYAVAHRPFVPYPLPRPLYHFVARFFAMNPFEPWTTPDKVDRFHTTDMKYPGLPGLEDLGIIPASIEQKAIEVLRRHRRFRFLEAELADTKPAKTVNY</sequence>
<protein>
    <recommendedName>
        <fullName evidence="12">NADH dehydrogenase [ubiquinone] 1 alpha subcomplex subunit 9, mitochondrial</fullName>
    </recommendedName>
    <alternativeName>
        <fullName evidence="14">Complex I-39kD</fullName>
    </alternativeName>
    <alternativeName>
        <fullName evidence="13">NADH-ubiquinone oxidoreductase 39 kDa subunit</fullName>
    </alternativeName>
</protein>
<comment type="similarity">
    <text evidence="11">Belongs to the complex I NDUFA9 subunit family.</text>
</comment>
<evidence type="ECO:0000256" key="2">
    <source>
        <dbReference type="ARBA" id="ARBA00004305"/>
    </source>
</evidence>
<dbReference type="EMBL" id="FR910969">
    <property type="protein sequence ID" value="CDQ90818.1"/>
    <property type="molecule type" value="Genomic_DNA"/>
</dbReference>
<evidence type="ECO:0000256" key="6">
    <source>
        <dbReference type="ARBA" id="ARBA00022827"/>
    </source>
</evidence>
<comment type="subcellular location">
    <subcellularLocation>
        <location evidence="2">Mitochondrion matrix</location>
    </subcellularLocation>
</comment>
<dbReference type="CDD" id="cd05271">
    <property type="entry name" value="NDUFA9_like_SDR_a"/>
    <property type="match status" value="1"/>
</dbReference>
<dbReference type="Ensembl" id="ENSOMYT00000049690.2">
    <property type="protein sequence ID" value="ENSOMYP00000045653.1"/>
    <property type="gene ID" value="ENSOMYG00000020684.2"/>
</dbReference>
<keyword evidence="7" id="KW-0809">Transit peptide</keyword>
<dbReference type="GeneID" id="110498273"/>
<dbReference type="InterPro" id="IPR051207">
    <property type="entry name" value="ComplexI_NDUFA9_subunit"/>
</dbReference>
<dbReference type="KEGG" id="omy:110498273"/>